<dbReference type="PANTHER" id="PTHR45649">
    <property type="entry name" value="AMINO-ACID PERMEASE BAT1"/>
    <property type="match status" value="1"/>
</dbReference>
<dbReference type="Gene3D" id="1.20.1740.10">
    <property type="entry name" value="Amino acid/polyamine transporter I"/>
    <property type="match status" value="1"/>
</dbReference>
<feature type="transmembrane region" description="Helical" evidence="7">
    <location>
        <begin position="160"/>
        <end position="180"/>
    </location>
</feature>
<feature type="transmembrane region" description="Helical" evidence="7">
    <location>
        <begin position="527"/>
        <end position="546"/>
    </location>
</feature>
<evidence type="ECO:0000256" key="5">
    <source>
        <dbReference type="ARBA" id="ARBA00023136"/>
    </source>
</evidence>
<organism evidence="8 9">
    <name type="scientific">Teratosphaeria nubilosa</name>
    <dbReference type="NCBI Taxonomy" id="161662"/>
    <lineage>
        <taxon>Eukaryota</taxon>
        <taxon>Fungi</taxon>
        <taxon>Dikarya</taxon>
        <taxon>Ascomycota</taxon>
        <taxon>Pezizomycotina</taxon>
        <taxon>Dothideomycetes</taxon>
        <taxon>Dothideomycetidae</taxon>
        <taxon>Mycosphaerellales</taxon>
        <taxon>Teratosphaeriaceae</taxon>
        <taxon>Teratosphaeria</taxon>
    </lineage>
</organism>
<keyword evidence="2" id="KW-0813">Transport</keyword>
<dbReference type="InterPro" id="IPR002293">
    <property type="entry name" value="AA/rel_permease1"/>
</dbReference>
<keyword evidence="3 7" id="KW-0812">Transmembrane</keyword>
<dbReference type="PIRSF" id="PIRSF006060">
    <property type="entry name" value="AA_transporter"/>
    <property type="match status" value="1"/>
</dbReference>
<dbReference type="EMBL" id="ML995808">
    <property type="protein sequence ID" value="KAF2774303.1"/>
    <property type="molecule type" value="Genomic_DNA"/>
</dbReference>
<evidence type="ECO:0000313" key="8">
    <source>
        <dbReference type="EMBL" id="KAF2774303.1"/>
    </source>
</evidence>
<feature type="transmembrane region" description="Helical" evidence="7">
    <location>
        <begin position="368"/>
        <end position="391"/>
    </location>
</feature>
<sequence length="574" mass="62122">MAEMISEDSIHTTDSATLALLGKKQVLKRRFSLITLFAFAVCELVTWETVLSLFSQAFDNGGPAGAIYGFVIAWASTMSVYTVVSELASMAPIAGGQYYWVYMLAPPRYKIVSSYVIGWLTTLAWVATVATEALLSGTIVQGILILDYPDYQDKMWQGTLLTWAVIAGCIFVNVVIPAWLPKFEVFILVFHIAGFFAILITLLVMNPSLGSSTSVWLTALNEGGWPTQGLSYCVGFVGNVATFVGADASVHLAEEVSNAAINIPRAILGAMLINGAVGFAMMVTILYCLGDINKVAETVTGFPFIQVFFDSVGNIAGASVMAAVVTALNWACAIGITTTASRMAWSFARDQGVPLSRFLSRVSPRSNVPVNAVLMTTGLAALLTLIYIGSAAAFNDVISLTVTGFYGSYFLPAAFLLYHRLKGNIASHSSLQQPDRASAPAEYGHEESASDLPRYTANECDRDKQERPPDLRQGQVEVANVQLVWGPWHLPGIFGTINNIYACCYMIFVIFWSVWPPATPVTAASMNYSVVVTGGVMILAATWYYIRGKRDYKGPLIDEEVASMMRAGNIACIP</sequence>
<evidence type="ECO:0000256" key="3">
    <source>
        <dbReference type="ARBA" id="ARBA00022692"/>
    </source>
</evidence>
<feature type="transmembrane region" description="Helical" evidence="7">
    <location>
        <begin position="31"/>
        <end position="54"/>
    </location>
</feature>
<dbReference type="Pfam" id="PF13520">
    <property type="entry name" value="AA_permease_2"/>
    <property type="match status" value="1"/>
</dbReference>
<feature type="transmembrane region" description="Helical" evidence="7">
    <location>
        <begin position="66"/>
        <end position="84"/>
    </location>
</feature>
<dbReference type="OrthoDB" id="3257095at2759"/>
<feature type="transmembrane region" description="Helical" evidence="7">
    <location>
        <begin position="493"/>
        <end position="515"/>
    </location>
</feature>
<keyword evidence="4 7" id="KW-1133">Transmembrane helix</keyword>
<feature type="compositionally biased region" description="Basic and acidic residues" evidence="6">
    <location>
        <begin position="459"/>
        <end position="470"/>
    </location>
</feature>
<accession>A0A6G1LMU9</accession>
<feature type="transmembrane region" description="Helical" evidence="7">
    <location>
        <begin position="266"/>
        <end position="289"/>
    </location>
</feature>
<evidence type="ECO:0000256" key="6">
    <source>
        <dbReference type="SAM" id="MobiDB-lite"/>
    </source>
</evidence>
<keyword evidence="5 7" id="KW-0472">Membrane</keyword>
<dbReference type="GO" id="GO:0022857">
    <property type="term" value="F:transmembrane transporter activity"/>
    <property type="evidence" value="ECO:0007669"/>
    <property type="project" value="InterPro"/>
</dbReference>
<dbReference type="AlphaFoldDB" id="A0A6G1LMU9"/>
<keyword evidence="9" id="KW-1185">Reference proteome</keyword>
<name>A0A6G1LMU9_9PEZI</name>
<dbReference type="Proteomes" id="UP000799436">
    <property type="component" value="Unassembled WGS sequence"/>
</dbReference>
<dbReference type="PANTHER" id="PTHR45649:SF1">
    <property type="entry name" value="TRANSPORTER, PUTATIVE (EUROFUNG)-RELATED"/>
    <property type="match status" value="1"/>
</dbReference>
<evidence type="ECO:0000313" key="9">
    <source>
        <dbReference type="Proteomes" id="UP000799436"/>
    </source>
</evidence>
<comment type="subcellular location">
    <subcellularLocation>
        <location evidence="1">Membrane</location>
        <topology evidence="1">Multi-pass membrane protein</topology>
    </subcellularLocation>
</comment>
<evidence type="ECO:0000256" key="7">
    <source>
        <dbReference type="SAM" id="Phobius"/>
    </source>
</evidence>
<feature type="transmembrane region" description="Helical" evidence="7">
    <location>
        <begin position="116"/>
        <end position="140"/>
    </location>
</feature>
<protein>
    <submittedName>
        <fullName evidence="8">Amino acid transporter</fullName>
    </submittedName>
</protein>
<feature type="transmembrane region" description="Helical" evidence="7">
    <location>
        <begin position="397"/>
        <end position="418"/>
    </location>
</feature>
<proteinExistence type="predicted"/>
<gene>
    <name evidence="8" type="ORF">EJ03DRAFT_4353</name>
</gene>
<reference evidence="8" key="1">
    <citation type="journal article" date="2020" name="Stud. Mycol.">
        <title>101 Dothideomycetes genomes: a test case for predicting lifestyles and emergence of pathogens.</title>
        <authorList>
            <person name="Haridas S."/>
            <person name="Albert R."/>
            <person name="Binder M."/>
            <person name="Bloem J."/>
            <person name="Labutti K."/>
            <person name="Salamov A."/>
            <person name="Andreopoulos B."/>
            <person name="Baker S."/>
            <person name="Barry K."/>
            <person name="Bills G."/>
            <person name="Bluhm B."/>
            <person name="Cannon C."/>
            <person name="Castanera R."/>
            <person name="Culley D."/>
            <person name="Daum C."/>
            <person name="Ezra D."/>
            <person name="Gonzalez J."/>
            <person name="Henrissat B."/>
            <person name="Kuo A."/>
            <person name="Liang C."/>
            <person name="Lipzen A."/>
            <person name="Lutzoni F."/>
            <person name="Magnuson J."/>
            <person name="Mondo S."/>
            <person name="Nolan M."/>
            <person name="Ohm R."/>
            <person name="Pangilinan J."/>
            <person name="Park H.-J."/>
            <person name="Ramirez L."/>
            <person name="Alfaro M."/>
            <person name="Sun H."/>
            <person name="Tritt A."/>
            <person name="Yoshinaga Y."/>
            <person name="Zwiers L.-H."/>
            <person name="Turgeon B."/>
            <person name="Goodwin S."/>
            <person name="Spatafora J."/>
            <person name="Crous P."/>
            <person name="Grigoriev I."/>
        </authorList>
    </citation>
    <scope>NUCLEOTIDE SEQUENCE</scope>
    <source>
        <strain evidence="8">CBS 116005</strain>
    </source>
</reference>
<feature type="region of interest" description="Disordered" evidence="6">
    <location>
        <begin position="436"/>
        <end position="472"/>
    </location>
</feature>
<dbReference type="GO" id="GO:0016020">
    <property type="term" value="C:membrane"/>
    <property type="evidence" value="ECO:0007669"/>
    <property type="project" value="UniProtKB-SubCell"/>
</dbReference>
<feature type="transmembrane region" description="Helical" evidence="7">
    <location>
        <begin position="185"/>
        <end position="205"/>
    </location>
</feature>
<evidence type="ECO:0000256" key="1">
    <source>
        <dbReference type="ARBA" id="ARBA00004141"/>
    </source>
</evidence>
<evidence type="ECO:0000256" key="2">
    <source>
        <dbReference type="ARBA" id="ARBA00022448"/>
    </source>
</evidence>
<evidence type="ECO:0000256" key="4">
    <source>
        <dbReference type="ARBA" id="ARBA00022989"/>
    </source>
</evidence>